<dbReference type="OrthoDB" id="9807790at2"/>
<sequence length="362" mass="42818">MIYKKMRLCNIPTFTFYLLKSPLMCIHFLKSKITKEHNRYFEVLNILNTLRIECSNYDTVNEKGKHSLKCLYDYDNKSIYVKLRFLRKVNEEEYEKFRNSVDIHCDYGMSNLTTKKGYFHFVVYMKLEPLYETSIDKYSMAIGTYHKGLLTWNYAEYPHILVLGETGQGKSVFIRYLLKEIFNVGYDVWCIDGKKIDYSKVKSMFKQYCANDSNKSNIILTLEMFKDEMQLRYDSMVQRGIYNYFEDESLEPVFLLIDEYLTIIETADKKEQTVIKKLVSEIIWLGRAAGYFLIVTMQRADAKYIDGAIRDNFACRVVVGKASKESYSMIFDRKLNGFEKGRAWVQINNDLQIISIPFYNDF</sequence>
<dbReference type="InterPro" id="IPR002543">
    <property type="entry name" value="FtsK_dom"/>
</dbReference>
<gene>
    <name evidence="5" type="ORF">HMPREF9488_02341</name>
</gene>
<protein>
    <recommendedName>
        <fullName evidence="4">FtsK domain-containing protein</fullName>
    </recommendedName>
</protein>
<dbReference type="Proteomes" id="UP000003157">
    <property type="component" value="Unassembled WGS sequence"/>
</dbReference>
<feature type="domain" description="FtsK" evidence="4">
    <location>
        <begin position="147"/>
        <end position="328"/>
    </location>
</feature>
<dbReference type="PROSITE" id="PS50901">
    <property type="entry name" value="FTSK"/>
    <property type="match status" value="1"/>
</dbReference>
<dbReference type="Gene3D" id="3.40.50.300">
    <property type="entry name" value="P-loop containing nucleotide triphosphate hydrolases"/>
    <property type="match status" value="1"/>
</dbReference>
<dbReference type="Pfam" id="PF01935">
    <property type="entry name" value="DUF87"/>
    <property type="match status" value="1"/>
</dbReference>
<dbReference type="PANTHER" id="PTHR22683">
    <property type="entry name" value="SPORULATION PROTEIN RELATED"/>
    <property type="match status" value="1"/>
</dbReference>
<dbReference type="GO" id="GO:0003677">
    <property type="term" value="F:DNA binding"/>
    <property type="evidence" value="ECO:0007669"/>
    <property type="project" value="InterPro"/>
</dbReference>
<dbReference type="AlphaFoldDB" id="E7GC50"/>
<name>E7GC50_9FIRM</name>
<dbReference type="GeneID" id="78231614"/>
<comment type="caution">
    <text evidence="5">The sequence shown here is derived from an EMBL/GenBank/DDBJ whole genome shotgun (WGS) entry which is preliminary data.</text>
</comment>
<dbReference type="InterPro" id="IPR002789">
    <property type="entry name" value="HerA_central"/>
</dbReference>
<evidence type="ECO:0000313" key="6">
    <source>
        <dbReference type="Proteomes" id="UP000003157"/>
    </source>
</evidence>
<organism evidence="5 6">
    <name type="scientific">Coprobacillus cateniformis</name>
    <dbReference type="NCBI Taxonomy" id="100884"/>
    <lineage>
        <taxon>Bacteria</taxon>
        <taxon>Bacillati</taxon>
        <taxon>Bacillota</taxon>
        <taxon>Erysipelotrichia</taxon>
        <taxon>Erysipelotrichales</taxon>
        <taxon>Coprobacillaceae</taxon>
        <taxon>Coprobacillus</taxon>
    </lineage>
</organism>
<keyword evidence="6" id="KW-1185">Reference proteome</keyword>
<dbReference type="InterPro" id="IPR027417">
    <property type="entry name" value="P-loop_NTPase"/>
</dbReference>
<dbReference type="HOGENOM" id="CLU_741332_0_0_9"/>
<accession>E7GC50</accession>
<evidence type="ECO:0000259" key="4">
    <source>
        <dbReference type="PROSITE" id="PS50901"/>
    </source>
</evidence>
<keyword evidence="2 3" id="KW-0067">ATP-binding</keyword>
<feature type="binding site" evidence="3">
    <location>
        <begin position="164"/>
        <end position="171"/>
    </location>
    <ligand>
        <name>ATP</name>
        <dbReference type="ChEBI" id="CHEBI:30616"/>
    </ligand>
</feature>
<dbReference type="GO" id="GO:0005524">
    <property type="term" value="F:ATP binding"/>
    <property type="evidence" value="ECO:0007669"/>
    <property type="project" value="UniProtKB-UniRule"/>
</dbReference>
<evidence type="ECO:0000313" key="5">
    <source>
        <dbReference type="EMBL" id="EFW04398.1"/>
    </source>
</evidence>
<dbReference type="SUPFAM" id="SSF52540">
    <property type="entry name" value="P-loop containing nucleoside triphosphate hydrolases"/>
    <property type="match status" value="1"/>
</dbReference>
<dbReference type="EMBL" id="ADKX01000038">
    <property type="protein sequence ID" value="EFW04398.1"/>
    <property type="molecule type" value="Genomic_DNA"/>
</dbReference>
<evidence type="ECO:0000256" key="3">
    <source>
        <dbReference type="PROSITE-ProRule" id="PRU00289"/>
    </source>
</evidence>
<dbReference type="RefSeq" id="WP_008789431.1">
    <property type="nucleotide sequence ID" value="NZ_AKCB01000005.1"/>
</dbReference>
<reference evidence="5 6" key="1">
    <citation type="submission" date="2010-12" db="EMBL/GenBank/DDBJ databases">
        <title>The Genome Sequence of Coprobacillus sp. strain 29_1.</title>
        <authorList>
            <consortium name="The Broad Institute Genome Sequencing Platform"/>
            <person name="Earl A."/>
            <person name="Ward D."/>
            <person name="Feldgarden M."/>
            <person name="Gevers D."/>
            <person name="Daigneault M."/>
            <person name="Sibley C.D."/>
            <person name="White A."/>
            <person name="Strauss J."/>
            <person name="Allen-Vercoe E."/>
            <person name="Young S.K."/>
            <person name="Zeng Q."/>
            <person name="Gargeya S."/>
            <person name="Fitzgerald M."/>
            <person name="Haas B."/>
            <person name="Abouelleil A."/>
            <person name="Alvarado L."/>
            <person name="Arachchi H.M."/>
            <person name="Berlin A."/>
            <person name="Brown A."/>
            <person name="Chapman S.B."/>
            <person name="Chen Z."/>
            <person name="Dunbar C."/>
            <person name="Freedman E."/>
            <person name="Gearin G."/>
            <person name="Gellesch M."/>
            <person name="Goldberg J."/>
            <person name="Griggs A."/>
            <person name="Gujja S."/>
            <person name="Heilman E."/>
            <person name="Heiman D."/>
            <person name="Howarth C."/>
            <person name="Larson L."/>
            <person name="Lui A."/>
            <person name="MacDonald P.J.P."/>
            <person name="Mehta T."/>
            <person name="Montmayeur A."/>
            <person name="Murphy C."/>
            <person name="Neiman D."/>
            <person name="Pearson M."/>
            <person name="Priest M."/>
            <person name="Roberts A."/>
            <person name="Saif S."/>
            <person name="Shea T."/>
            <person name="Shenoy N."/>
            <person name="Sisk P."/>
            <person name="Stolte C."/>
            <person name="Sykes S."/>
            <person name="White J."/>
            <person name="Yandava C."/>
            <person name="Nusbaum C."/>
            <person name="Birren B."/>
        </authorList>
    </citation>
    <scope>NUCLEOTIDE SEQUENCE [LARGE SCALE GENOMIC DNA]</scope>
    <source>
        <strain evidence="5 6">29_1</strain>
    </source>
</reference>
<dbReference type="STRING" id="100884.GCA_000269565_03880"/>
<dbReference type="eggNOG" id="COG1674">
    <property type="taxonomic scope" value="Bacteria"/>
</dbReference>
<proteinExistence type="predicted"/>
<dbReference type="InterPro" id="IPR050206">
    <property type="entry name" value="FtsK/SpoIIIE/SftA"/>
</dbReference>
<keyword evidence="1 3" id="KW-0547">Nucleotide-binding</keyword>
<dbReference type="PANTHER" id="PTHR22683:SF47">
    <property type="entry name" value="FTSK DOMAIN-CONTAINING PROTEIN YDCQ"/>
    <property type="match status" value="1"/>
</dbReference>
<evidence type="ECO:0000256" key="2">
    <source>
        <dbReference type="ARBA" id="ARBA00022840"/>
    </source>
</evidence>
<evidence type="ECO:0000256" key="1">
    <source>
        <dbReference type="ARBA" id="ARBA00022741"/>
    </source>
</evidence>